<organism evidence="17 18">
    <name type="scientific">Bradymonas sediminis</name>
    <dbReference type="NCBI Taxonomy" id="1548548"/>
    <lineage>
        <taxon>Bacteria</taxon>
        <taxon>Deltaproteobacteria</taxon>
        <taxon>Bradymonadales</taxon>
        <taxon>Bradymonadaceae</taxon>
        <taxon>Bradymonas</taxon>
    </lineage>
</organism>
<evidence type="ECO:0000256" key="15">
    <source>
        <dbReference type="PROSITE-ProRule" id="PRU01319"/>
    </source>
</evidence>
<dbReference type="InterPro" id="IPR012337">
    <property type="entry name" value="RNaseH-like_sf"/>
</dbReference>
<keyword evidence="10 14" id="KW-0479">Metal-binding</keyword>
<evidence type="ECO:0000256" key="7">
    <source>
        <dbReference type="ARBA" id="ARBA00019179"/>
    </source>
</evidence>
<dbReference type="EMBL" id="CP030032">
    <property type="protein sequence ID" value="AWV90351.1"/>
    <property type="molecule type" value="Genomic_DNA"/>
</dbReference>
<dbReference type="HAMAP" id="MF_00052_B">
    <property type="entry name" value="RNase_HII_B"/>
    <property type="match status" value="1"/>
</dbReference>
<evidence type="ECO:0000313" key="18">
    <source>
        <dbReference type="Proteomes" id="UP000249799"/>
    </source>
</evidence>
<proteinExistence type="inferred from homology"/>
<dbReference type="GO" id="GO:0004523">
    <property type="term" value="F:RNA-DNA hybrid ribonuclease activity"/>
    <property type="evidence" value="ECO:0007669"/>
    <property type="project" value="UniProtKB-UniRule"/>
</dbReference>
<evidence type="ECO:0000256" key="5">
    <source>
        <dbReference type="ARBA" id="ARBA00007383"/>
    </source>
</evidence>
<dbReference type="GO" id="GO:0030145">
    <property type="term" value="F:manganese ion binding"/>
    <property type="evidence" value="ECO:0007669"/>
    <property type="project" value="UniProtKB-UniRule"/>
</dbReference>
<dbReference type="PANTHER" id="PTHR10954">
    <property type="entry name" value="RIBONUCLEASE H2 SUBUNIT A"/>
    <property type="match status" value="1"/>
</dbReference>
<dbReference type="GO" id="GO:0005737">
    <property type="term" value="C:cytoplasm"/>
    <property type="evidence" value="ECO:0007669"/>
    <property type="project" value="UniProtKB-SubCell"/>
</dbReference>
<dbReference type="NCBIfam" id="NF000595">
    <property type="entry name" value="PRK00015.1-3"/>
    <property type="match status" value="1"/>
</dbReference>
<evidence type="ECO:0000256" key="9">
    <source>
        <dbReference type="ARBA" id="ARBA00022722"/>
    </source>
</evidence>
<comment type="function">
    <text evidence="3 14 16">Endonuclease that specifically degrades the RNA of RNA-DNA hybrids.</text>
</comment>
<sequence>MSQQKLFDIAAEFGAGPPAIGELEQWCVGRGHRYIIGVDEAGRGPLAGPVHAAAVVLDLQALDADWLAKLDDSKKLNDALRDEAFDEIQRAALSFGIAQMDHQVIDEINILQATFRAMEAAVHAALDGFEERIDCVFIDGNKTVNLQLPQRAVVKGDARSRAIAAASILAKVSRDRVMQSYHEKWPVYGFGSHKGYPTRAHRAAVEEFGPCPIHRRSFRGVREFIK</sequence>
<comment type="catalytic activity">
    <reaction evidence="1 14 15 16">
        <text>Endonucleolytic cleavage to 5'-phosphomonoester.</text>
        <dbReference type="EC" id="3.1.26.4"/>
    </reaction>
</comment>
<evidence type="ECO:0000256" key="16">
    <source>
        <dbReference type="RuleBase" id="RU003515"/>
    </source>
</evidence>
<dbReference type="InterPro" id="IPR022898">
    <property type="entry name" value="RNase_HII"/>
</dbReference>
<evidence type="ECO:0000256" key="10">
    <source>
        <dbReference type="ARBA" id="ARBA00022723"/>
    </source>
</evidence>
<comment type="cofactor">
    <cofactor evidence="14 15">
        <name>Mn(2+)</name>
        <dbReference type="ChEBI" id="CHEBI:29035"/>
    </cofactor>
    <cofactor evidence="14 15">
        <name>Mg(2+)</name>
        <dbReference type="ChEBI" id="CHEBI:18420"/>
    </cofactor>
    <text evidence="14 15">Manganese or magnesium. Binds 1 divalent metal ion per monomer in the absence of substrate. May bind a second metal ion after substrate binding.</text>
</comment>
<dbReference type="GO" id="GO:0006298">
    <property type="term" value="P:mismatch repair"/>
    <property type="evidence" value="ECO:0007669"/>
    <property type="project" value="TreeGrafter"/>
</dbReference>
<evidence type="ECO:0000256" key="6">
    <source>
        <dbReference type="ARBA" id="ARBA00012180"/>
    </source>
</evidence>
<comment type="similarity">
    <text evidence="5 14 16">Belongs to the RNase HII family.</text>
</comment>
<dbReference type="PROSITE" id="PS51975">
    <property type="entry name" value="RNASE_H_2"/>
    <property type="match status" value="1"/>
</dbReference>
<dbReference type="GO" id="GO:0032299">
    <property type="term" value="C:ribonuclease H2 complex"/>
    <property type="evidence" value="ECO:0007669"/>
    <property type="project" value="TreeGrafter"/>
</dbReference>
<dbReference type="RefSeq" id="WP_111335752.1">
    <property type="nucleotide sequence ID" value="NZ_CP030032.1"/>
</dbReference>
<dbReference type="InterPro" id="IPR036397">
    <property type="entry name" value="RNaseH_sf"/>
</dbReference>
<comment type="cofactor">
    <cofactor evidence="2">
        <name>Mg(2+)</name>
        <dbReference type="ChEBI" id="CHEBI:18420"/>
    </cofactor>
</comment>
<evidence type="ECO:0000313" key="17">
    <source>
        <dbReference type="EMBL" id="AWV90351.1"/>
    </source>
</evidence>
<feature type="binding site" evidence="14 15">
    <location>
        <position position="40"/>
    </location>
    <ligand>
        <name>a divalent metal cation</name>
        <dbReference type="ChEBI" id="CHEBI:60240"/>
    </ligand>
</feature>
<comment type="subcellular location">
    <subcellularLocation>
        <location evidence="4 14">Cytoplasm</location>
    </subcellularLocation>
</comment>
<evidence type="ECO:0000256" key="4">
    <source>
        <dbReference type="ARBA" id="ARBA00004496"/>
    </source>
</evidence>
<keyword evidence="13 14" id="KW-0464">Manganese</keyword>
<dbReference type="Proteomes" id="UP000249799">
    <property type="component" value="Chromosome"/>
</dbReference>
<protein>
    <recommendedName>
        <fullName evidence="7 14">Ribonuclease HII</fullName>
        <shortName evidence="14">RNase HII</shortName>
        <ecNumber evidence="6 14">3.1.26.4</ecNumber>
    </recommendedName>
</protein>
<gene>
    <name evidence="14" type="primary">rnhB</name>
    <name evidence="17" type="ORF">DN745_13830</name>
</gene>
<evidence type="ECO:0000256" key="14">
    <source>
        <dbReference type="HAMAP-Rule" id="MF_00052"/>
    </source>
</evidence>
<dbReference type="KEGG" id="bsed:DN745_13830"/>
<dbReference type="SUPFAM" id="SSF53098">
    <property type="entry name" value="Ribonuclease H-like"/>
    <property type="match status" value="1"/>
</dbReference>
<dbReference type="CDD" id="cd07182">
    <property type="entry name" value="RNase_HII_bacteria_HII_like"/>
    <property type="match status" value="1"/>
</dbReference>
<dbReference type="GO" id="GO:0043137">
    <property type="term" value="P:DNA replication, removal of RNA primer"/>
    <property type="evidence" value="ECO:0007669"/>
    <property type="project" value="TreeGrafter"/>
</dbReference>
<evidence type="ECO:0000256" key="13">
    <source>
        <dbReference type="ARBA" id="ARBA00023211"/>
    </source>
</evidence>
<evidence type="ECO:0000256" key="12">
    <source>
        <dbReference type="ARBA" id="ARBA00022801"/>
    </source>
</evidence>
<dbReference type="InterPro" id="IPR024567">
    <property type="entry name" value="RNase_HII/HIII_dom"/>
</dbReference>
<keyword evidence="11 14" id="KW-0255">Endonuclease</keyword>
<reference evidence="17 18" key="1">
    <citation type="submission" date="2018-06" db="EMBL/GenBank/DDBJ databases">
        <title>Lujinxingia sediminis gen. nov. sp. nov., a new facultative anaerobic member of the class Deltaproteobacteria, and proposal of Lujinxingaceae fam. nov.</title>
        <authorList>
            <person name="Guo L.-Y."/>
            <person name="Li C.-M."/>
            <person name="Wang S."/>
            <person name="Du Z.-J."/>
        </authorList>
    </citation>
    <scope>NUCLEOTIDE SEQUENCE [LARGE SCALE GENOMIC DNA]</scope>
    <source>
        <strain evidence="17 18">FA350</strain>
    </source>
</reference>
<keyword evidence="8 14" id="KW-0963">Cytoplasm</keyword>
<evidence type="ECO:0000256" key="3">
    <source>
        <dbReference type="ARBA" id="ARBA00004065"/>
    </source>
</evidence>
<feature type="binding site" evidence="14 15">
    <location>
        <position position="39"/>
    </location>
    <ligand>
        <name>a divalent metal cation</name>
        <dbReference type="ChEBI" id="CHEBI:60240"/>
    </ligand>
</feature>
<dbReference type="OrthoDB" id="9803420at2"/>
<dbReference type="AlphaFoldDB" id="A0A2Z4FMY7"/>
<dbReference type="Gene3D" id="3.30.420.10">
    <property type="entry name" value="Ribonuclease H-like superfamily/Ribonuclease H"/>
    <property type="match status" value="1"/>
</dbReference>
<evidence type="ECO:0000256" key="1">
    <source>
        <dbReference type="ARBA" id="ARBA00000077"/>
    </source>
</evidence>
<dbReference type="GO" id="GO:0003723">
    <property type="term" value="F:RNA binding"/>
    <property type="evidence" value="ECO:0007669"/>
    <property type="project" value="UniProtKB-UniRule"/>
</dbReference>
<accession>A0A2Z4FMY7</accession>
<name>A0A2Z4FMY7_9DELT</name>
<feature type="binding site" evidence="14 15">
    <location>
        <position position="139"/>
    </location>
    <ligand>
        <name>a divalent metal cation</name>
        <dbReference type="ChEBI" id="CHEBI:60240"/>
    </ligand>
</feature>
<evidence type="ECO:0000256" key="8">
    <source>
        <dbReference type="ARBA" id="ARBA00022490"/>
    </source>
</evidence>
<dbReference type="Pfam" id="PF01351">
    <property type="entry name" value="RNase_HII"/>
    <property type="match status" value="1"/>
</dbReference>
<keyword evidence="9 14" id="KW-0540">Nuclease</keyword>
<evidence type="ECO:0000256" key="11">
    <source>
        <dbReference type="ARBA" id="ARBA00022759"/>
    </source>
</evidence>
<dbReference type="PANTHER" id="PTHR10954:SF18">
    <property type="entry name" value="RIBONUCLEASE HII"/>
    <property type="match status" value="1"/>
</dbReference>
<keyword evidence="18" id="KW-1185">Reference proteome</keyword>
<keyword evidence="12 14" id="KW-0378">Hydrolase</keyword>
<evidence type="ECO:0000256" key="2">
    <source>
        <dbReference type="ARBA" id="ARBA00001946"/>
    </source>
</evidence>
<dbReference type="InterPro" id="IPR001352">
    <property type="entry name" value="RNase_HII/HIII"/>
</dbReference>
<dbReference type="EC" id="3.1.26.4" evidence="6 14"/>